<evidence type="ECO:0000259" key="1">
    <source>
        <dbReference type="Pfam" id="PF00534"/>
    </source>
</evidence>
<protein>
    <submittedName>
        <fullName evidence="3">Glycosyltransferase family 1 protein</fullName>
    </submittedName>
</protein>
<evidence type="ECO:0000313" key="4">
    <source>
        <dbReference type="Proteomes" id="UP000429232"/>
    </source>
</evidence>
<sequence>MKNNPIRIALISEHASPLADLGGVDTGGQNVYVAQLAKELAEQGHYIDVYTRKESAQNAEVVDWLPHVRVIHVKAGPAAVIAKENILQYMDDFRDNMQQFILNEGLQYDLCHANFFMSGLVASGLKNALGIPFVITFHALGHIRKLHQKDQDKFPVERLAIEKMLCREADMIIAECPQDKEDLMNHCSAEEEKIAVAPCGYSHTEFYPVNKALARKMLNIKPEDKIILQLGRMVERKGIDNVIQAVALSNQGSAEKIKLVIVGGDQDDMSSSNCPEYARLLNLAKSLGVADEVIFAGKKTRKDLKYYYAAADIFITTPWYEPFGITPLEAMACGTPVIGANVGGIKYSVADGVTGALVPPKDPAKLSQKINELITSDVLLEQLGTNALAHVKTHFTWKKVASLMHDVYRSVLLAAGNNVAETDLKDTAAA</sequence>
<dbReference type="Pfam" id="PF13439">
    <property type="entry name" value="Glyco_transf_4"/>
    <property type="match status" value="1"/>
</dbReference>
<dbReference type="Pfam" id="PF00534">
    <property type="entry name" value="Glycos_transf_1"/>
    <property type="match status" value="1"/>
</dbReference>
<keyword evidence="3" id="KW-0808">Transferase</keyword>
<feature type="domain" description="Glycosyltransferase subfamily 4-like N-terminal" evidence="2">
    <location>
        <begin position="27"/>
        <end position="201"/>
    </location>
</feature>
<evidence type="ECO:0000313" key="3">
    <source>
        <dbReference type="EMBL" id="QQL50482.1"/>
    </source>
</evidence>
<dbReference type="GO" id="GO:0016757">
    <property type="term" value="F:glycosyltransferase activity"/>
    <property type="evidence" value="ECO:0007669"/>
    <property type="project" value="InterPro"/>
</dbReference>
<dbReference type="PANTHER" id="PTHR45947:SF3">
    <property type="entry name" value="SULFOQUINOVOSYL TRANSFERASE SQD2"/>
    <property type="match status" value="1"/>
</dbReference>
<dbReference type="CDD" id="cd03800">
    <property type="entry name" value="GT4_sucrose_synthase"/>
    <property type="match status" value="1"/>
</dbReference>
<dbReference type="PANTHER" id="PTHR45947">
    <property type="entry name" value="SULFOQUINOVOSYL TRANSFERASE SQD2"/>
    <property type="match status" value="1"/>
</dbReference>
<dbReference type="KEGG" id="mgik:GO620_003225"/>
<keyword evidence="4" id="KW-1185">Reference proteome</keyword>
<dbReference type="InterPro" id="IPR050194">
    <property type="entry name" value="Glycosyltransferase_grp1"/>
</dbReference>
<proteinExistence type="predicted"/>
<evidence type="ECO:0000259" key="2">
    <source>
        <dbReference type="Pfam" id="PF13439"/>
    </source>
</evidence>
<feature type="domain" description="Glycosyl transferase family 1" evidence="1">
    <location>
        <begin position="214"/>
        <end position="387"/>
    </location>
</feature>
<name>A0A6I4I2E7_9SPHI</name>
<dbReference type="AlphaFoldDB" id="A0A6I4I2E7"/>
<dbReference type="Proteomes" id="UP000429232">
    <property type="component" value="Chromosome"/>
</dbReference>
<accession>A0A6I4I2E7</accession>
<dbReference type="Gene3D" id="3.40.50.2000">
    <property type="entry name" value="Glycogen Phosphorylase B"/>
    <property type="match status" value="2"/>
</dbReference>
<gene>
    <name evidence="3" type="ORF">GO620_003225</name>
</gene>
<dbReference type="InterPro" id="IPR028098">
    <property type="entry name" value="Glyco_trans_4-like_N"/>
</dbReference>
<organism evidence="3 4">
    <name type="scientific">Mucilaginibacter ginkgonis</name>
    <dbReference type="NCBI Taxonomy" id="2682091"/>
    <lineage>
        <taxon>Bacteria</taxon>
        <taxon>Pseudomonadati</taxon>
        <taxon>Bacteroidota</taxon>
        <taxon>Sphingobacteriia</taxon>
        <taxon>Sphingobacteriales</taxon>
        <taxon>Sphingobacteriaceae</taxon>
        <taxon>Mucilaginibacter</taxon>
    </lineage>
</organism>
<reference evidence="3 4" key="1">
    <citation type="submission" date="2020-12" db="EMBL/GenBank/DDBJ databases">
        <title>HMF7856_wgs.fasta genome submission.</title>
        <authorList>
            <person name="Kang H."/>
            <person name="Kim H."/>
            <person name="Joh K."/>
        </authorList>
    </citation>
    <scope>NUCLEOTIDE SEQUENCE [LARGE SCALE GENOMIC DNA]</scope>
    <source>
        <strain evidence="3 4">HMF7856</strain>
    </source>
</reference>
<dbReference type="SUPFAM" id="SSF53756">
    <property type="entry name" value="UDP-Glycosyltransferase/glycogen phosphorylase"/>
    <property type="match status" value="1"/>
</dbReference>
<dbReference type="InterPro" id="IPR001296">
    <property type="entry name" value="Glyco_trans_1"/>
</dbReference>
<dbReference type="EMBL" id="CP066775">
    <property type="protein sequence ID" value="QQL50482.1"/>
    <property type="molecule type" value="Genomic_DNA"/>
</dbReference>
<dbReference type="RefSeq" id="WP_157526304.1">
    <property type="nucleotide sequence ID" value="NZ_CP066775.1"/>
</dbReference>